<dbReference type="KEGG" id="bcou:IC761_34410"/>
<name>A0A7S9D5B2_9BRAD</name>
<protein>
    <submittedName>
        <fullName evidence="2">Cold shock domain-containing protein</fullName>
    </submittedName>
</protein>
<feature type="domain" description="CSD" evidence="1">
    <location>
        <begin position="1"/>
        <end position="66"/>
    </location>
</feature>
<gene>
    <name evidence="2" type="ORF">IC761_34410</name>
</gene>
<dbReference type="Pfam" id="PF00313">
    <property type="entry name" value="CSD"/>
    <property type="match status" value="1"/>
</dbReference>
<keyword evidence="3" id="KW-1185">Reference proteome</keyword>
<dbReference type="EMBL" id="CP061379">
    <property type="protein sequence ID" value="QPF91475.1"/>
    <property type="molecule type" value="Genomic_DNA"/>
</dbReference>
<dbReference type="SMART" id="SM00357">
    <property type="entry name" value="CSP"/>
    <property type="match status" value="1"/>
</dbReference>
<dbReference type="GO" id="GO:0003676">
    <property type="term" value="F:nucleic acid binding"/>
    <property type="evidence" value="ECO:0007669"/>
    <property type="project" value="InterPro"/>
</dbReference>
<dbReference type="CDD" id="cd04458">
    <property type="entry name" value="CSP_CDS"/>
    <property type="match status" value="1"/>
</dbReference>
<accession>A0A7S9D5B2</accession>
<evidence type="ECO:0000313" key="3">
    <source>
        <dbReference type="Proteomes" id="UP000594621"/>
    </source>
</evidence>
<dbReference type="SUPFAM" id="SSF50249">
    <property type="entry name" value="Nucleic acid-binding proteins"/>
    <property type="match status" value="1"/>
</dbReference>
<proteinExistence type="predicted"/>
<dbReference type="Proteomes" id="UP000594621">
    <property type="component" value="Chromosome"/>
</dbReference>
<dbReference type="InterPro" id="IPR011129">
    <property type="entry name" value="CSD"/>
</dbReference>
<sequence>MLGTVVKWFDENRFGFAKPDTLPFDVFVHADSIIDQGRLHVGQRIAFDLAPTARMGLKPRAARVSIVGAASFDEPPSRSRQKN</sequence>
<reference evidence="2 3" key="1">
    <citation type="submission" date="2020-09" db="EMBL/GenBank/DDBJ databases">
        <title>Complete genomes of bradyrhizobia occurring on native shrubby legumes in Australia.</title>
        <authorList>
            <person name="Lafay B."/>
        </authorList>
    </citation>
    <scope>NUCLEOTIDE SEQUENCE [LARGE SCALE GENOMIC DNA]</scope>
    <source>
        <strain evidence="2 3">BDV5040</strain>
    </source>
</reference>
<evidence type="ECO:0000313" key="2">
    <source>
        <dbReference type="EMBL" id="QPF91475.1"/>
    </source>
</evidence>
<dbReference type="InterPro" id="IPR012340">
    <property type="entry name" value="NA-bd_OB-fold"/>
</dbReference>
<organism evidence="2 3">
    <name type="scientific">Bradyrhizobium commune</name>
    <dbReference type="NCBI Taxonomy" id="83627"/>
    <lineage>
        <taxon>Bacteria</taxon>
        <taxon>Pseudomonadati</taxon>
        <taxon>Pseudomonadota</taxon>
        <taxon>Alphaproteobacteria</taxon>
        <taxon>Hyphomicrobiales</taxon>
        <taxon>Nitrobacteraceae</taxon>
        <taxon>Bradyrhizobium</taxon>
    </lineage>
</organism>
<dbReference type="RefSeq" id="WP_195801042.1">
    <property type="nucleotide sequence ID" value="NZ_CP061379.1"/>
</dbReference>
<dbReference type="GO" id="GO:0005829">
    <property type="term" value="C:cytosol"/>
    <property type="evidence" value="ECO:0007669"/>
    <property type="project" value="UniProtKB-ARBA"/>
</dbReference>
<dbReference type="AlphaFoldDB" id="A0A7S9D5B2"/>
<dbReference type="InterPro" id="IPR002059">
    <property type="entry name" value="CSP_DNA-bd"/>
</dbReference>
<evidence type="ECO:0000259" key="1">
    <source>
        <dbReference type="PROSITE" id="PS51857"/>
    </source>
</evidence>
<dbReference type="Gene3D" id="2.40.50.140">
    <property type="entry name" value="Nucleic acid-binding proteins"/>
    <property type="match status" value="1"/>
</dbReference>
<dbReference type="PROSITE" id="PS51857">
    <property type="entry name" value="CSD_2"/>
    <property type="match status" value="1"/>
</dbReference>